<evidence type="ECO:0000256" key="2">
    <source>
        <dbReference type="ARBA" id="ARBA00012513"/>
    </source>
</evidence>
<evidence type="ECO:0000313" key="9">
    <source>
        <dbReference type="EMBL" id="GAA5529213.1"/>
    </source>
</evidence>
<dbReference type="PROSITE" id="PS00107">
    <property type="entry name" value="PROTEIN_KINASE_ATP"/>
    <property type="match status" value="1"/>
</dbReference>
<dbReference type="InterPro" id="IPR011042">
    <property type="entry name" value="6-blade_b-propeller_TolB-like"/>
</dbReference>
<evidence type="ECO:0000256" key="7">
    <source>
        <dbReference type="PROSITE-ProRule" id="PRU10141"/>
    </source>
</evidence>
<dbReference type="PANTHER" id="PTHR43671">
    <property type="entry name" value="SERINE/THREONINE-PROTEIN KINASE NEK"/>
    <property type="match status" value="1"/>
</dbReference>
<dbReference type="RefSeq" id="WP_345722826.1">
    <property type="nucleotide sequence ID" value="NZ_BAABRU010000010.1"/>
</dbReference>
<evidence type="ECO:0000256" key="1">
    <source>
        <dbReference type="ARBA" id="ARBA00010886"/>
    </source>
</evidence>
<dbReference type="Pfam" id="PF07676">
    <property type="entry name" value="PD40"/>
    <property type="match status" value="4"/>
</dbReference>
<sequence length="646" mass="70899">MRERYRFVEQLGKGGFATVWLAYDQQIGGLCAVKQSIAAEPEVAEMLEAEATILAGLAHPSLPRIRDHFVHEGRACVVMDYIEGVDLSVLLATEHDGIAPKRVVEWAQQLCTAVQYIHTLPQPVLHRDIKPSNIKLTPDGRLVLIDFGIARDLKVSSLGLRRAVTAGYSPPEQYRGQTDARSDIYALAATIYALLTGRAPLAAPARLIGESLPAPSALRPSLPSALDQPLLRGLALEPADRQQSAGQLALELMTAWRSVQPASPKLPNIRTKPLIQTRTWRHWLGLGLVGSLSLGGFSATIWSLLNQQNSAEASPNWQTYFPALLNNSATSAPLLTPTPVPTSTPAPTATPAPTSTIQPLIAGLTGYFFVGMREDDGDYQIYRIPAMGGEPQQLTTLGSNYGGVVSPDGHQIAFTSERDGREQVYVMKVDGSDQRRVTNDPGRCEYPSWSPDGKQLAYAHRRLDDLKENSSTIYIQALDQPEGQQLTKMWGTMPTWGQQGIVFTSRDIVENIEQLGLAIIQPDGSNLKIINPTRDRDEHYAEWSPDGKYIAYVAGDSQRTITRQIWVMNADGSNPHPLTKGLGGVTQPRWSPDGKWIVFLAKWGMPDDLQNNRPRFNVWVVSTEGGPAKPFTISEANKFGLGWGPR</sequence>
<accession>A0ABP9X2Y6</accession>
<dbReference type="SUPFAM" id="SSF69304">
    <property type="entry name" value="Tricorn protease N-terminal domain"/>
    <property type="match status" value="1"/>
</dbReference>
<keyword evidence="6 7" id="KW-0067">ATP-binding</keyword>
<keyword evidence="4 7" id="KW-0547">Nucleotide-binding</keyword>
<keyword evidence="10" id="KW-1185">Reference proteome</keyword>
<dbReference type="Gene3D" id="2.120.10.30">
    <property type="entry name" value="TolB, C-terminal domain"/>
    <property type="match status" value="2"/>
</dbReference>
<dbReference type="CDD" id="cd14014">
    <property type="entry name" value="STKc_PknB_like"/>
    <property type="match status" value="1"/>
</dbReference>
<dbReference type="InterPro" id="IPR017441">
    <property type="entry name" value="Protein_kinase_ATP_BS"/>
</dbReference>
<evidence type="ECO:0000256" key="4">
    <source>
        <dbReference type="ARBA" id="ARBA00022741"/>
    </source>
</evidence>
<feature type="binding site" evidence="7">
    <location>
        <position position="34"/>
    </location>
    <ligand>
        <name>ATP</name>
        <dbReference type="ChEBI" id="CHEBI:30616"/>
    </ligand>
</feature>
<dbReference type="Pfam" id="PF00069">
    <property type="entry name" value="Pkinase"/>
    <property type="match status" value="1"/>
</dbReference>
<dbReference type="SUPFAM" id="SSF56112">
    <property type="entry name" value="Protein kinase-like (PK-like)"/>
    <property type="match status" value="1"/>
</dbReference>
<dbReference type="SMART" id="SM00220">
    <property type="entry name" value="S_TKc"/>
    <property type="match status" value="1"/>
</dbReference>
<dbReference type="InterPro" id="IPR050660">
    <property type="entry name" value="NEK_Ser/Thr_kinase"/>
</dbReference>
<comment type="caution">
    <text evidence="9">The sequence shown here is derived from an EMBL/GenBank/DDBJ whole genome shotgun (WGS) entry which is preliminary data.</text>
</comment>
<dbReference type="Gene3D" id="3.30.200.20">
    <property type="entry name" value="Phosphorylase Kinase, domain 1"/>
    <property type="match status" value="1"/>
</dbReference>
<evidence type="ECO:0000256" key="3">
    <source>
        <dbReference type="ARBA" id="ARBA00022679"/>
    </source>
</evidence>
<comment type="similarity">
    <text evidence="1">Belongs to the protein kinase superfamily. NEK Ser/Thr protein kinase family. NIMA subfamily.</text>
</comment>
<evidence type="ECO:0000256" key="5">
    <source>
        <dbReference type="ARBA" id="ARBA00022777"/>
    </source>
</evidence>
<keyword evidence="5" id="KW-0418">Kinase</keyword>
<name>A0ABP9X2Y6_9CHLR</name>
<evidence type="ECO:0000313" key="10">
    <source>
        <dbReference type="Proteomes" id="UP001428290"/>
    </source>
</evidence>
<dbReference type="EMBL" id="BAABRU010000010">
    <property type="protein sequence ID" value="GAA5529213.1"/>
    <property type="molecule type" value="Genomic_DNA"/>
</dbReference>
<dbReference type="Gene3D" id="1.10.510.10">
    <property type="entry name" value="Transferase(Phosphotransferase) domain 1"/>
    <property type="match status" value="1"/>
</dbReference>
<evidence type="ECO:0000259" key="8">
    <source>
        <dbReference type="PROSITE" id="PS50011"/>
    </source>
</evidence>
<dbReference type="EC" id="2.7.11.1" evidence="2"/>
<dbReference type="InterPro" id="IPR000719">
    <property type="entry name" value="Prot_kinase_dom"/>
</dbReference>
<dbReference type="PROSITE" id="PS50011">
    <property type="entry name" value="PROTEIN_KINASE_DOM"/>
    <property type="match status" value="1"/>
</dbReference>
<reference evidence="9 10" key="1">
    <citation type="submission" date="2024-02" db="EMBL/GenBank/DDBJ databases">
        <title>Herpetosiphon gulosus NBRC 112829.</title>
        <authorList>
            <person name="Ichikawa N."/>
            <person name="Katano-Makiyama Y."/>
            <person name="Hidaka K."/>
        </authorList>
    </citation>
    <scope>NUCLEOTIDE SEQUENCE [LARGE SCALE GENOMIC DNA]</scope>
    <source>
        <strain evidence="9 10">NBRC 112829</strain>
    </source>
</reference>
<dbReference type="PANTHER" id="PTHR43671:SF13">
    <property type="entry name" value="SERINE_THREONINE-PROTEIN KINASE NEK2"/>
    <property type="match status" value="1"/>
</dbReference>
<dbReference type="InterPro" id="IPR011009">
    <property type="entry name" value="Kinase-like_dom_sf"/>
</dbReference>
<feature type="domain" description="Protein kinase" evidence="8">
    <location>
        <begin position="5"/>
        <end position="253"/>
    </location>
</feature>
<keyword evidence="3" id="KW-0808">Transferase</keyword>
<proteinExistence type="inferred from homology"/>
<evidence type="ECO:0000256" key="6">
    <source>
        <dbReference type="ARBA" id="ARBA00022840"/>
    </source>
</evidence>
<dbReference type="InterPro" id="IPR011659">
    <property type="entry name" value="WD40"/>
</dbReference>
<protein>
    <recommendedName>
        <fullName evidence="2">non-specific serine/threonine protein kinase</fullName>
        <ecNumber evidence="2">2.7.11.1</ecNumber>
    </recommendedName>
</protein>
<dbReference type="Proteomes" id="UP001428290">
    <property type="component" value="Unassembled WGS sequence"/>
</dbReference>
<organism evidence="9 10">
    <name type="scientific">Herpetosiphon gulosus</name>
    <dbReference type="NCBI Taxonomy" id="1973496"/>
    <lineage>
        <taxon>Bacteria</taxon>
        <taxon>Bacillati</taxon>
        <taxon>Chloroflexota</taxon>
        <taxon>Chloroflexia</taxon>
        <taxon>Herpetosiphonales</taxon>
        <taxon>Herpetosiphonaceae</taxon>
        <taxon>Herpetosiphon</taxon>
    </lineage>
</organism>
<gene>
    <name evidence="9" type="primary">tolB_6</name>
    <name evidence="9" type="ORF">Hgul01_03019</name>
</gene>